<dbReference type="PANTHER" id="PTHR45875:SF1">
    <property type="entry name" value="METHYLTRANSFERASE N6AMT1"/>
    <property type="match status" value="1"/>
</dbReference>
<sequence>MEVYKAAEDSWLLKEAILAEDLKGKNCLDMGTGSGIQAMAMLEGGAKNVTAVDINPNAIKASKKKNSNVDNITFFEGDLFKFLHNNPAEKFDLIAFNPPYVPSEEIKWKDTDGGERGREVIDVFLEEFERALAKKGVLLLLVSSHNNEKEIMGVLNKKGFVSQIILEKKLFFEKLFVIRSER</sequence>
<keyword evidence="4" id="KW-0949">S-adenosyl-L-methionine</keyword>
<dbReference type="PROSITE" id="PS00092">
    <property type="entry name" value="N6_MTASE"/>
    <property type="match status" value="1"/>
</dbReference>
<dbReference type="InterPro" id="IPR004557">
    <property type="entry name" value="PrmC-related"/>
</dbReference>
<evidence type="ECO:0000256" key="4">
    <source>
        <dbReference type="ARBA" id="ARBA00022691"/>
    </source>
</evidence>
<dbReference type="GO" id="GO:0008276">
    <property type="term" value="F:protein methyltransferase activity"/>
    <property type="evidence" value="ECO:0007669"/>
    <property type="project" value="TreeGrafter"/>
</dbReference>
<dbReference type="Proteomes" id="UP000722459">
    <property type="component" value="Unassembled WGS sequence"/>
</dbReference>
<protein>
    <submittedName>
        <fullName evidence="6">Methyltransferase</fullName>
    </submittedName>
</protein>
<keyword evidence="2 6" id="KW-0489">Methyltransferase</keyword>
<evidence type="ECO:0000259" key="5">
    <source>
        <dbReference type="Pfam" id="PF05175"/>
    </source>
</evidence>
<dbReference type="InterPro" id="IPR052190">
    <property type="entry name" value="Euk-Arch_PrmC-MTase"/>
</dbReference>
<evidence type="ECO:0000313" key="6">
    <source>
        <dbReference type="EMBL" id="MBT4870651.1"/>
    </source>
</evidence>
<dbReference type="AlphaFoldDB" id="A0A8T5GF98"/>
<dbReference type="NCBIfam" id="TIGR00537">
    <property type="entry name" value="hemK_rel_arch"/>
    <property type="match status" value="1"/>
</dbReference>
<dbReference type="Gene3D" id="3.40.50.150">
    <property type="entry name" value="Vaccinia Virus protein VP39"/>
    <property type="match status" value="1"/>
</dbReference>
<organism evidence="6 7">
    <name type="scientific">Candidatus Iainarchaeum sp</name>
    <dbReference type="NCBI Taxonomy" id="3101447"/>
    <lineage>
        <taxon>Archaea</taxon>
        <taxon>Candidatus Iainarchaeota</taxon>
        <taxon>Candidatus Iainarchaeia</taxon>
        <taxon>Candidatus Iainarchaeales</taxon>
        <taxon>Candidatus Iainarchaeaceae</taxon>
        <taxon>Candidatus Iainarchaeum</taxon>
    </lineage>
</organism>
<evidence type="ECO:0000256" key="1">
    <source>
        <dbReference type="ARBA" id="ARBA00006149"/>
    </source>
</evidence>
<evidence type="ECO:0000313" key="7">
    <source>
        <dbReference type="Proteomes" id="UP000722459"/>
    </source>
</evidence>
<dbReference type="InterPro" id="IPR007848">
    <property type="entry name" value="Small_mtfrase_dom"/>
</dbReference>
<comment type="similarity">
    <text evidence="1">Belongs to the eukaryotic/archaeal PrmC-related family.</text>
</comment>
<reference evidence="6" key="1">
    <citation type="journal article" date="2021" name="ISME J.">
        <title>Mercury methylation by metabolically versatile and cosmopolitan marine bacteria.</title>
        <authorList>
            <person name="Lin H."/>
            <person name="Ascher D.B."/>
            <person name="Myung Y."/>
            <person name="Lamborg C.H."/>
            <person name="Hallam S.J."/>
            <person name="Gionfriddo C.M."/>
            <person name="Holt K.E."/>
            <person name="Moreau J.W."/>
        </authorList>
    </citation>
    <scope>NUCLEOTIDE SEQUENCE</scope>
    <source>
        <strain evidence="6">SI075_bin30</strain>
    </source>
</reference>
<dbReference type="InterPro" id="IPR002052">
    <property type="entry name" value="DNA_methylase_N6_adenine_CS"/>
</dbReference>
<evidence type="ECO:0000256" key="2">
    <source>
        <dbReference type="ARBA" id="ARBA00022603"/>
    </source>
</evidence>
<dbReference type="GO" id="GO:0003676">
    <property type="term" value="F:nucleic acid binding"/>
    <property type="evidence" value="ECO:0007669"/>
    <property type="project" value="InterPro"/>
</dbReference>
<dbReference type="GO" id="GO:0032259">
    <property type="term" value="P:methylation"/>
    <property type="evidence" value="ECO:0007669"/>
    <property type="project" value="UniProtKB-KW"/>
</dbReference>
<dbReference type="PANTHER" id="PTHR45875">
    <property type="entry name" value="METHYLTRANSFERASE N6AMT1"/>
    <property type="match status" value="1"/>
</dbReference>
<feature type="domain" description="Methyltransferase small" evidence="5">
    <location>
        <begin position="17"/>
        <end position="152"/>
    </location>
</feature>
<dbReference type="GO" id="GO:0035657">
    <property type="term" value="C:eRF1 methyltransferase complex"/>
    <property type="evidence" value="ECO:0007669"/>
    <property type="project" value="TreeGrafter"/>
</dbReference>
<dbReference type="EMBL" id="JABJNZ010000048">
    <property type="protein sequence ID" value="MBT4870651.1"/>
    <property type="molecule type" value="Genomic_DNA"/>
</dbReference>
<dbReference type="CDD" id="cd02440">
    <property type="entry name" value="AdoMet_MTases"/>
    <property type="match status" value="1"/>
</dbReference>
<dbReference type="InterPro" id="IPR029063">
    <property type="entry name" value="SAM-dependent_MTases_sf"/>
</dbReference>
<dbReference type="SUPFAM" id="SSF53335">
    <property type="entry name" value="S-adenosyl-L-methionine-dependent methyltransferases"/>
    <property type="match status" value="1"/>
</dbReference>
<evidence type="ECO:0000256" key="3">
    <source>
        <dbReference type="ARBA" id="ARBA00022679"/>
    </source>
</evidence>
<dbReference type="Pfam" id="PF05175">
    <property type="entry name" value="MTS"/>
    <property type="match status" value="1"/>
</dbReference>
<proteinExistence type="inferred from homology"/>
<keyword evidence="3" id="KW-0808">Transferase</keyword>
<name>A0A8T5GF98_9ARCH</name>
<accession>A0A8T5GF98</accession>
<dbReference type="GO" id="GO:0008757">
    <property type="term" value="F:S-adenosylmethionine-dependent methyltransferase activity"/>
    <property type="evidence" value="ECO:0007669"/>
    <property type="project" value="TreeGrafter"/>
</dbReference>
<comment type="caution">
    <text evidence="6">The sequence shown here is derived from an EMBL/GenBank/DDBJ whole genome shotgun (WGS) entry which is preliminary data.</text>
</comment>
<gene>
    <name evidence="6" type="ORF">HON47_03700</name>
</gene>